<protein>
    <submittedName>
        <fullName evidence="2">Uncharacterized protein</fullName>
    </submittedName>
</protein>
<accession>A0ABR3ACC2</accession>
<name>A0ABR3ACC2_9AGAR</name>
<dbReference type="EMBL" id="JBBXMP010000004">
    <property type="protein sequence ID" value="KAL0071165.1"/>
    <property type="molecule type" value="Genomic_DNA"/>
</dbReference>
<feature type="region of interest" description="Disordered" evidence="1">
    <location>
        <begin position="750"/>
        <end position="798"/>
    </location>
</feature>
<feature type="compositionally biased region" description="Low complexity" evidence="1">
    <location>
        <begin position="77"/>
        <end position="96"/>
    </location>
</feature>
<evidence type="ECO:0000256" key="1">
    <source>
        <dbReference type="SAM" id="MobiDB-lite"/>
    </source>
</evidence>
<organism evidence="2 3">
    <name type="scientific">Marasmius tenuissimus</name>
    <dbReference type="NCBI Taxonomy" id="585030"/>
    <lineage>
        <taxon>Eukaryota</taxon>
        <taxon>Fungi</taxon>
        <taxon>Dikarya</taxon>
        <taxon>Basidiomycota</taxon>
        <taxon>Agaricomycotina</taxon>
        <taxon>Agaricomycetes</taxon>
        <taxon>Agaricomycetidae</taxon>
        <taxon>Agaricales</taxon>
        <taxon>Marasmiineae</taxon>
        <taxon>Marasmiaceae</taxon>
        <taxon>Marasmius</taxon>
    </lineage>
</organism>
<feature type="compositionally biased region" description="Basic and acidic residues" evidence="1">
    <location>
        <begin position="225"/>
        <end position="237"/>
    </location>
</feature>
<feature type="region of interest" description="Disordered" evidence="1">
    <location>
        <begin position="343"/>
        <end position="377"/>
    </location>
</feature>
<evidence type="ECO:0000313" key="3">
    <source>
        <dbReference type="Proteomes" id="UP001437256"/>
    </source>
</evidence>
<evidence type="ECO:0000313" key="2">
    <source>
        <dbReference type="EMBL" id="KAL0071165.1"/>
    </source>
</evidence>
<feature type="compositionally biased region" description="Basic and acidic residues" evidence="1">
    <location>
        <begin position="203"/>
        <end position="212"/>
    </location>
</feature>
<keyword evidence="3" id="KW-1185">Reference proteome</keyword>
<feature type="compositionally biased region" description="Basic residues" evidence="1">
    <location>
        <begin position="351"/>
        <end position="361"/>
    </location>
</feature>
<gene>
    <name evidence="2" type="ORF">AAF712_001725</name>
</gene>
<proteinExistence type="predicted"/>
<dbReference type="Proteomes" id="UP001437256">
    <property type="component" value="Unassembled WGS sequence"/>
</dbReference>
<comment type="caution">
    <text evidence="2">The sequence shown here is derived from an EMBL/GenBank/DDBJ whole genome shotgun (WGS) entry which is preliminary data.</text>
</comment>
<feature type="region of interest" description="Disordered" evidence="1">
    <location>
        <begin position="1"/>
        <end position="106"/>
    </location>
</feature>
<reference evidence="2 3" key="1">
    <citation type="submission" date="2024-05" db="EMBL/GenBank/DDBJ databases">
        <title>A draft genome resource for the thread blight pathogen Marasmius tenuissimus strain MS-2.</title>
        <authorList>
            <person name="Yulfo-Soto G.E."/>
            <person name="Baruah I.K."/>
            <person name="Amoako-Attah I."/>
            <person name="Bukari Y."/>
            <person name="Meinhardt L.W."/>
            <person name="Bailey B.A."/>
            <person name="Cohen S.P."/>
        </authorList>
    </citation>
    <scope>NUCLEOTIDE SEQUENCE [LARGE SCALE GENOMIC DNA]</scope>
    <source>
        <strain evidence="2 3">MS-2</strain>
    </source>
</reference>
<sequence length="798" mass="86683">MAQTRPLRRSTSSSPLTGPSVSADGTIVSQGIYKDRPKPSRIKSSPDLQAAARKLPTRPSSSQGSTHRRQRASVKNFSSFSSFNVTTTRPSTAAPTPSAPARPPRSILRESRQQMDMACPLPTPRSPPSFMPAAYHRANRSVPTVPSDWMMSNTYAEVPRFSRMSLASANVVLPLRAKKHGRHSSLTTRFLVSTPNSQLARSQSEREERALQPEDVQSAATLEDGEPRADEEPKAAPDFRASFQSNFHDDFRLSIKPRKGVTPLRTFRQEDLPANRQSLYSIPLSPDSLEMEFSMIAEEGDDRGFIVLSPYTEKLFPSFGRKGIRPIAIPSVPVDIDIETPISPTYPNRMSTRRHSARSRTHSFGSLAPKRKPSLKQRKSLASLKAHKRAISKADSILAPTNPFAPTDSLLPKGHKKGASFLSFHSSDGSEWDEIDPDVTDIEEVSDEGGSDHTLSHKRSIDTFSVESDDFREAEQLLTDILALPTYGVRRNTLSSIPPSPPLPPQQLRIPPLSRPQLARARSSGPVYTIPPPTSELPPVPLPTTSQLLPSSTQYRGFEFPAVPTPSVVRTRGVEVIPQRVDSLPIDVPHHLAFNVAQQSGKVLELKRISALRPGTSASYHEPGSPPADKLAHLRSHSEVDNDTSSFSSAVTVKPPSLSKAIEVLGMDESDAASVSSATTLGFSASRASNDSDYTLRSASMSPSRGSSAKAISLLGIGDEPPSSSRRRHFSSAKALERLGLYGDDGGSYIHHGPSSIRSTSSADKGKNEGGRKQGGVKKLWKTLTKGSVRGGSIPMKV</sequence>
<feature type="region of interest" description="Disordered" evidence="1">
    <location>
        <begin position="194"/>
        <end position="237"/>
    </location>
</feature>
<feature type="compositionally biased region" description="Low complexity" evidence="1">
    <location>
        <begin position="9"/>
        <end position="22"/>
    </location>
</feature>